<keyword evidence="5 6" id="KW-0472">Membrane</keyword>
<feature type="domain" description="ABC3 transporter permease C-terminal" evidence="7">
    <location>
        <begin position="187"/>
        <end position="305"/>
    </location>
</feature>
<proteinExistence type="predicted"/>
<dbReference type="OrthoDB" id="343744at2"/>
<evidence type="ECO:0000256" key="2">
    <source>
        <dbReference type="ARBA" id="ARBA00022475"/>
    </source>
</evidence>
<keyword evidence="2" id="KW-1003">Cell membrane</keyword>
<evidence type="ECO:0000313" key="9">
    <source>
        <dbReference type="Proteomes" id="UP000023430"/>
    </source>
</evidence>
<evidence type="ECO:0000256" key="5">
    <source>
        <dbReference type="ARBA" id="ARBA00023136"/>
    </source>
</evidence>
<feature type="transmembrane region" description="Helical" evidence="6">
    <location>
        <begin position="235"/>
        <end position="266"/>
    </location>
</feature>
<dbReference type="InterPro" id="IPR038766">
    <property type="entry name" value="Membrane_comp_ABC_pdt"/>
</dbReference>
<dbReference type="Pfam" id="PF02687">
    <property type="entry name" value="FtsX"/>
    <property type="match status" value="1"/>
</dbReference>
<dbReference type="PANTHER" id="PTHR30287:SF2">
    <property type="entry name" value="BLL1001 PROTEIN"/>
    <property type="match status" value="1"/>
</dbReference>
<evidence type="ECO:0000259" key="7">
    <source>
        <dbReference type="Pfam" id="PF02687"/>
    </source>
</evidence>
<evidence type="ECO:0000256" key="6">
    <source>
        <dbReference type="SAM" id="Phobius"/>
    </source>
</evidence>
<comment type="caution">
    <text evidence="8">The sequence shown here is derived from an EMBL/GenBank/DDBJ whole genome shotgun (WGS) entry which is preliminary data.</text>
</comment>
<feature type="non-terminal residue" evidence="8">
    <location>
        <position position="1"/>
    </location>
</feature>
<reference evidence="8 9" key="1">
    <citation type="submission" date="2014-01" db="EMBL/GenBank/DDBJ databases">
        <title>Roseivivax isoporae LMG 25204 Genome Sequencing.</title>
        <authorList>
            <person name="Lai Q."/>
            <person name="Li G."/>
            <person name="Shao Z."/>
        </authorList>
    </citation>
    <scope>NUCLEOTIDE SEQUENCE [LARGE SCALE GENOMIC DNA]</scope>
    <source>
        <strain evidence="8 9">LMG 25204</strain>
    </source>
</reference>
<keyword evidence="4 6" id="KW-1133">Transmembrane helix</keyword>
<keyword evidence="3 6" id="KW-0812">Transmembrane</keyword>
<gene>
    <name evidence="8" type="ORF">RISW2_19000</name>
</gene>
<dbReference type="RefSeq" id="WP_043774766.1">
    <property type="nucleotide sequence ID" value="NZ_JAME01000053.1"/>
</dbReference>
<dbReference type="AlphaFoldDB" id="X7F1L8"/>
<accession>X7F1L8</accession>
<evidence type="ECO:0000256" key="1">
    <source>
        <dbReference type="ARBA" id="ARBA00004651"/>
    </source>
</evidence>
<protein>
    <recommendedName>
        <fullName evidence="7">ABC3 transporter permease C-terminal domain-containing protein</fullName>
    </recommendedName>
</protein>
<organism evidence="8 9">
    <name type="scientific">Roseivivax isoporae LMG 25204</name>
    <dbReference type="NCBI Taxonomy" id="1449351"/>
    <lineage>
        <taxon>Bacteria</taxon>
        <taxon>Pseudomonadati</taxon>
        <taxon>Pseudomonadota</taxon>
        <taxon>Alphaproteobacteria</taxon>
        <taxon>Rhodobacterales</taxon>
        <taxon>Roseobacteraceae</taxon>
        <taxon>Roseivivax</taxon>
    </lineage>
</organism>
<dbReference type="InterPro" id="IPR003838">
    <property type="entry name" value="ABC3_permease_C"/>
</dbReference>
<name>X7F1L8_9RHOB</name>
<evidence type="ECO:0000256" key="3">
    <source>
        <dbReference type="ARBA" id="ARBA00022692"/>
    </source>
</evidence>
<evidence type="ECO:0000256" key="4">
    <source>
        <dbReference type="ARBA" id="ARBA00022989"/>
    </source>
</evidence>
<dbReference type="eggNOG" id="COG0577">
    <property type="taxonomic scope" value="Bacteria"/>
</dbReference>
<dbReference type="EMBL" id="JAME01000053">
    <property type="protein sequence ID" value="ETX26812.1"/>
    <property type="molecule type" value="Genomic_DNA"/>
</dbReference>
<sequence>LYITARSAEEAQAARDYAAPRVDAVLPILSAEAPVAGRAGDIAGFVDHPTYRDNWPLLVAAPDVWDRVAAGEAVLVNEQVWRRAGLSLGDAVDLGADWSLPLAGVYSDYGNPEAQAMVAADTLRARYPDLPGLRFALRVDPDRASGIAAGLRDEAGLAPQSVVNQAEVKALSLDVFERTFLVTGALNALTLGVAGFAMLTSLLTLSNLRLPQLAPLWALGMTPDRLARLEVARTAILAALTWVVALPAGLALAWVLLAIVNVAAFGWRLPMLLFPLSWLWLLLAALAAALLASLWPVLRLTRLPPQRLLRVFSNAT</sequence>
<feature type="transmembrane region" description="Helical" evidence="6">
    <location>
        <begin position="278"/>
        <end position="298"/>
    </location>
</feature>
<feature type="transmembrane region" description="Helical" evidence="6">
    <location>
        <begin position="180"/>
        <end position="205"/>
    </location>
</feature>
<keyword evidence="9" id="KW-1185">Reference proteome</keyword>
<comment type="subcellular location">
    <subcellularLocation>
        <location evidence="1">Cell membrane</location>
        <topology evidence="1">Multi-pass membrane protein</topology>
    </subcellularLocation>
</comment>
<dbReference type="PANTHER" id="PTHR30287">
    <property type="entry name" value="MEMBRANE COMPONENT OF PREDICTED ABC SUPERFAMILY METABOLITE UPTAKE TRANSPORTER"/>
    <property type="match status" value="1"/>
</dbReference>
<dbReference type="GO" id="GO:0005886">
    <property type="term" value="C:plasma membrane"/>
    <property type="evidence" value="ECO:0007669"/>
    <property type="project" value="UniProtKB-SubCell"/>
</dbReference>
<evidence type="ECO:0000313" key="8">
    <source>
        <dbReference type="EMBL" id="ETX26812.1"/>
    </source>
</evidence>
<dbReference type="PATRIC" id="fig|1449351.3.peg.4275"/>
<dbReference type="Proteomes" id="UP000023430">
    <property type="component" value="Unassembled WGS sequence"/>
</dbReference>